<organism evidence="1 2">
    <name type="scientific">Cytobacillus purgationiresistens</name>
    <dbReference type="NCBI Taxonomy" id="863449"/>
    <lineage>
        <taxon>Bacteria</taxon>
        <taxon>Bacillati</taxon>
        <taxon>Bacillota</taxon>
        <taxon>Bacilli</taxon>
        <taxon>Bacillales</taxon>
        <taxon>Bacillaceae</taxon>
        <taxon>Cytobacillus</taxon>
    </lineage>
</organism>
<reference evidence="1 2" key="1">
    <citation type="submission" date="2023-07" db="EMBL/GenBank/DDBJ databases">
        <title>Genomic Encyclopedia of Type Strains, Phase IV (KMG-IV): sequencing the most valuable type-strain genomes for metagenomic binning, comparative biology and taxonomic classification.</title>
        <authorList>
            <person name="Goeker M."/>
        </authorList>
    </citation>
    <scope>NUCLEOTIDE SEQUENCE [LARGE SCALE GENOMIC DNA]</scope>
    <source>
        <strain evidence="1 2">DSM 23494</strain>
    </source>
</reference>
<comment type="caution">
    <text evidence="1">The sequence shown here is derived from an EMBL/GenBank/DDBJ whole genome shotgun (WGS) entry which is preliminary data.</text>
</comment>
<dbReference type="RefSeq" id="WP_307472365.1">
    <property type="nucleotide sequence ID" value="NZ_JAUSUB010000003.1"/>
</dbReference>
<dbReference type="Gene3D" id="3.10.450.50">
    <property type="match status" value="1"/>
</dbReference>
<dbReference type="Proteomes" id="UP001238088">
    <property type="component" value="Unassembled WGS sequence"/>
</dbReference>
<dbReference type="InterPro" id="IPR004027">
    <property type="entry name" value="SEC_C_motif"/>
</dbReference>
<evidence type="ECO:0000313" key="1">
    <source>
        <dbReference type="EMBL" id="MDQ0269080.1"/>
    </source>
</evidence>
<dbReference type="EMBL" id="JAUSUB010000003">
    <property type="protein sequence ID" value="MDQ0269080.1"/>
    <property type="molecule type" value="Genomic_DNA"/>
</dbReference>
<name>A0ABU0ACU5_9BACI</name>
<dbReference type="Pfam" id="PF02810">
    <property type="entry name" value="SEC-C"/>
    <property type="match status" value="1"/>
</dbReference>
<accession>A0ABU0ACU5</accession>
<gene>
    <name evidence="1" type="ORF">J2S17_000950</name>
</gene>
<dbReference type="SUPFAM" id="SSF103642">
    <property type="entry name" value="Sec-C motif"/>
    <property type="match status" value="1"/>
</dbReference>
<sequence>MQTAKVSRNEPCPCGSGKKYKKCCEKKETVSITELIDSEIFELQKELRIFAYQRYGNAMKQEYQTLMTKLTETDEEDKEFFEFMQPFWYIHFMPLDDGETILQKFIHYKLPSIVRPRLQEILQSWTTAIPVAGKVVGLEGKDIQFIDALTSQSYSIALSEQMSDFEEGWFAFGILLPYEAKYTAFPCLFEISEGQAADYDGFIKSEYAESGYRHPHQFLADRFLELMHKTPQAAASVDMESYEWPSEGAKEVASQFEKDMEGAGELQWIINLGIGVWVDFCKKTNKRIQKPGNYVAALRYLVSMVAPTKEQLTQKELGEKYGLSASRVSSYYKDIHTQVEDLIEDLLNQSKELV</sequence>
<keyword evidence="2" id="KW-1185">Reference proteome</keyword>
<protein>
    <submittedName>
        <fullName evidence="1">Uncharacterized protein YecA (UPF0149 family)</fullName>
    </submittedName>
</protein>
<evidence type="ECO:0000313" key="2">
    <source>
        <dbReference type="Proteomes" id="UP001238088"/>
    </source>
</evidence>
<proteinExistence type="predicted"/>